<dbReference type="PANTHER" id="PTHR42894:SF1">
    <property type="entry name" value="N-(5'-PHOSPHORIBOSYL)ANTHRANILATE ISOMERASE"/>
    <property type="match status" value="1"/>
</dbReference>
<dbReference type="InterPro" id="IPR001240">
    <property type="entry name" value="PRAI_dom"/>
</dbReference>
<protein>
    <recommendedName>
        <fullName evidence="4 9">N-(5'-phosphoribosyl)anthranilate isomerase</fullName>
        <shortName evidence="9">PRAI</shortName>
        <ecNumber evidence="3 9">5.3.1.24</ecNumber>
    </recommendedName>
</protein>
<dbReference type="EC" id="5.3.1.24" evidence="3 9"/>
<accession>A0A2H3P252</accession>
<keyword evidence="12" id="KW-1185">Reference proteome</keyword>
<dbReference type="InterPro" id="IPR044643">
    <property type="entry name" value="TrpF_fam"/>
</dbReference>
<dbReference type="Proteomes" id="UP000221024">
    <property type="component" value="Unassembled WGS sequence"/>
</dbReference>
<evidence type="ECO:0000256" key="2">
    <source>
        <dbReference type="ARBA" id="ARBA00004664"/>
    </source>
</evidence>
<proteinExistence type="inferred from homology"/>
<name>A0A2H3P252_9BACT</name>
<evidence type="ECO:0000256" key="1">
    <source>
        <dbReference type="ARBA" id="ARBA00001164"/>
    </source>
</evidence>
<dbReference type="HAMAP" id="MF_00135">
    <property type="entry name" value="PRAI"/>
    <property type="match status" value="1"/>
</dbReference>
<comment type="caution">
    <text evidence="11">The sequence shown here is derived from an EMBL/GenBank/DDBJ whole genome shotgun (WGS) entry which is preliminary data.</text>
</comment>
<keyword evidence="5 9" id="KW-0028">Amino-acid biosynthesis</keyword>
<dbReference type="OrthoDB" id="9786954at2"/>
<dbReference type="SUPFAM" id="SSF51366">
    <property type="entry name" value="Ribulose-phoshate binding barrel"/>
    <property type="match status" value="1"/>
</dbReference>
<comment type="catalytic activity">
    <reaction evidence="1 9">
        <text>N-(5-phospho-beta-D-ribosyl)anthranilate = 1-(2-carboxyphenylamino)-1-deoxy-D-ribulose 5-phosphate</text>
        <dbReference type="Rhea" id="RHEA:21540"/>
        <dbReference type="ChEBI" id="CHEBI:18277"/>
        <dbReference type="ChEBI" id="CHEBI:58613"/>
        <dbReference type="EC" id="5.3.1.24"/>
    </reaction>
</comment>
<dbReference type="InterPro" id="IPR013785">
    <property type="entry name" value="Aldolase_TIM"/>
</dbReference>
<evidence type="ECO:0000256" key="5">
    <source>
        <dbReference type="ARBA" id="ARBA00022605"/>
    </source>
</evidence>
<gene>
    <name evidence="9" type="primary">trpF</name>
    <name evidence="11" type="ORF">CRI93_06175</name>
</gene>
<evidence type="ECO:0000259" key="10">
    <source>
        <dbReference type="Pfam" id="PF00697"/>
    </source>
</evidence>
<evidence type="ECO:0000256" key="4">
    <source>
        <dbReference type="ARBA" id="ARBA00022272"/>
    </source>
</evidence>
<dbReference type="GO" id="GO:0000162">
    <property type="term" value="P:L-tryptophan biosynthetic process"/>
    <property type="evidence" value="ECO:0007669"/>
    <property type="project" value="UniProtKB-UniRule"/>
</dbReference>
<dbReference type="RefSeq" id="WP_098061751.1">
    <property type="nucleotide sequence ID" value="NZ_PDEP01000004.1"/>
</dbReference>
<dbReference type="Pfam" id="PF00697">
    <property type="entry name" value="PRAI"/>
    <property type="match status" value="1"/>
</dbReference>
<dbReference type="AlphaFoldDB" id="A0A2H3P252"/>
<dbReference type="CDD" id="cd00405">
    <property type="entry name" value="PRAI"/>
    <property type="match status" value="1"/>
</dbReference>
<dbReference type="EMBL" id="PDEP01000004">
    <property type="protein sequence ID" value="PEN08026.1"/>
    <property type="molecule type" value="Genomic_DNA"/>
</dbReference>
<comment type="pathway">
    <text evidence="2 9">Amino-acid biosynthesis; L-tryptophan biosynthesis; L-tryptophan from chorismate: step 3/5.</text>
</comment>
<organism evidence="11 12">
    <name type="scientific">Longimonas halophila</name>
    <dbReference type="NCBI Taxonomy" id="1469170"/>
    <lineage>
        <taxon>Bacteria</taxon>
        <taxon>Pseudomonadati</taxon>
        <taxon>Rhodothermota</taxon>
        <taxon>Rhodothermia</taxon>
        <taxon>Rhodothermales</taxon>
        <taxon>Salisaetaceae</taxon>
        <taxon>Longimonas</taxon>
    </lineage>
</organism>
<keyword evidence="6 9" id="KW-0822">Tryptophan biosynthesis</keyword>
<sequence length="221" mass="24394">MSVKIKVCGITDLEAARYLAGKRADYLGFIQHEDSPRYIRPKQVAKILEWVHGINSVGVFVNDDADAVNHAVETAGFTHVQLHGTEPPAVCAQIDRPVIKAIRVRHDAASDQLRALMEPYTDVVDAFLLDTHNSSVWGGTGESFNWRLARELSSEFRLFLAGGLNADNIERAIHTMRPYAVDLSSGLETAPGVKSLDKIDAFFDTFRAIQDELEEEAADAS</sequence>
<keyword evidence="7 9" id="KW-0057">Aromatic amino acid biosynthesis</keyword>
<evidence type="ECO:0000256" key="7">
    <source>
        <dbReference type="ARBA" id="ARBA00023141"/>
    </source>
</evidence>
<reference evidence="11 12" key="1">
    <citation type="submission" date="2017-10" db="EMBL/GenBank/DDBJ databases">
        <title>Draft genome of Longimonas halophila.</title>
        <authorList>
            <person name="Goh K.M."/>
            <person name="Shamsir M.S."/>
            <person name="Lim S.W."/>
        </authorList>
    </citation>
    <scope>NUCLEOTIDE SEQUENCE [LARGE SCALE GENOMIC DNA]</scope>
    <source>
        <strain evidence="11 12">KCTC 42399</strain>
    </source>
</reference>
<dbReference type="InterPro" id="IPR011060">
    <property type="entry name" value="RibuloseP-bd_barrel"/>
</dbReference>
<evidence type="ECO:0000313" key="11">
    <source>
        <dbReference type="EMBL" id="PEN08026.1"/>
    </source>
</evidence>
<evidence type="ECO:0000256" key="9">
    <source>
        <dbReference type="HAMAP-Rule" id="MF_00135"/>
    </source>
</evidence>
<evidence type="ECO:0000256" key="6">
    <source>
        <dbReference type="ARBA" id="ARBA00022822"/>
    </source>
</evidence>
<dbReference type="GO" id="GO:0004640">
    <property type="term" value="F:phosphoribosylanthranilate isomerase activity"/>
    <property type="evidence" value="ECO:0007669"/>
    <property type="project" value="UniProtKB-UniRule"/>
</dbReference>
<feature type="domain" description="N-(5'phosphoribosyl) anthranilate isomerase (PRAI)" evidence="10">
    <location>
        <begin position="6"/>
        <end position="204"/>
    </location>
</feature>
<evidence type="ECO:0000313" key="12">
    <source>
        <dbReference type="Proteomes" id="UP000221024"/>
    </source>
</evidence>
<evidence type="ECO:0000256" key="3">
    <source>
        <dbReference type="ARBA" id="ARBA00012572"/>
    </source>
</evidence>
<comment type="similarity">
    <text evidence="9">Belongs to the TrpF family.</text>
</comment>
<dbReference type="PANTHER" id="PTHR42894">
    <property type="entry name" value="N-(5'-PHOSPHORIBOSYL)ANTHRANILATE ISOMERASE"/>
    <property type="match status" value="1"/>
</dbReference>
<dbReference type="Gene3D" id="3.20.20.70">
    <property type="entry name" value="Aldolase class I"/>
    <property type="match status" value="1"/>
</dbReference>
<evidence type="ECO:0000256" key="8">
    <source>
        <dbReference type="ARBA" id="ARBA00023235"/>
    </source>
</evidence>
<keyword evidence="8 9" id="KW-0413">Isomerase</keyword>
<dbReference type="UniPathway" id="UPA00035">
    <property type="reaction ID" value="UER00042"/>
</dbReference>